<evidence type="ECO:0000313" key="1">
    <source>
        <dbReference type="EMBL" id="KAK4456505.1"/>
    </source>
</evidence>
<dbReference type="AlphaFoldDB" id="A0AAV9H7K5"/>
<reference evidence="1" key="1">
    <citation type="journal article" date="2023" name="Mol. Phylogenet. Evol.">
        <title>Genome-scale phylogeny and comparative genomics of the fungal order Sordariales.</title>
        <authorList>
            <person name="Hensen N."/>
            <person name="Bonometti L."/>
            <person name="Westerberg I."/>
            <person name="Brannstrom I.O."/>
            <person name="Guillou S."/>
            <person name="Cros-Aarteil S."/>
            <person name="Calhoun S."/>
            <person name="Haridas S."/>
            <person name="Kuo A."/>
            <person name="Mondo S."/>
            <person name="Pangilinan J."/>
            <person name="Riley R."/>
            <person name="LaButti K."/>
            <person name="Andreopoulos B."/>
            <person name="Lipzen A."/>
            <person name="Chen C."/>
            <person name="Yan M."/>
            <person name="Daum C."/>
            <person name="Ng V."/>
            <person name="Clum A."/>
            <person name="Steindorff A."/>
            <person name="Ohm R.A."/>
            <person name="Martin F."/>
            <person name="Silar P."/>
            <person name="Natvig D.O."/>
            <person name="Lalanne C."/>
            <person name="Gautier V."/>
            <person name="Ament-Velasquez S.L."/>
            <person name="Kruys A."/>
            <person name="Hutchinson M.I."/>
            <person name="Powell A.J."/>
            <person name="Barry K."/>
            <person name="Miller A.N."/>
            <person name="Grigoriev I.V."/>
            <person name="Debuchy R."/>
            <person name="Gladieux P."/>
            <person name="Hiltunen Thoren M."/>
            <person name="Johannesson H."/>
        </authorList>
    </citation>
    <scope>NUCLEOTIDE SEQUENCE</scope>
    <source>
        <strain evidence="1">PSN324</strain>
    </source>
</reference>
<organism evidence="1 2">
    <name type="scientific">Cladorrhinum samala</name>
    <dbReference type="NCBI Taxonomy" id="585594"/>
    <lineage>
        <taxon>Eukaryota</taxon>
        <taxon>Fungi</taxon>
        <taxon>Dikarya</taxon>
        <taxon>Ascomycota</taxon>
        <taxon>Pezizomycotina</taxon>
        <taxon>Sordariomycetes</taxon>
        <taxon>Sordariomycetidae</taxon>
        <taxon>Sordariales</taxon>
        <taxon>Podosporaceae</taxon>
        <taxon>Cladorrhinum</taxon>
    </lineage>
</organism>
<accession>A0AAV9H7K5</accession>
<proteinExistence type="predicted"/>
<reference evidence="1" key="2">
    <citation type="submission" date="2023-06" db="EMBL/GenBank/DDBJ databases">
        <authorList>
            <consortium name="Lawrence Berkeley National Laboratory"/>
            <person name="Mondo S.J."/>
            <person name="Hensen N."/>
            <person name="Bonometti L."/>
            <person name="Westerberg I."/>
            <person name="Brannstrom I.O."/>
            <person name="Guillou S."/>
            <person name="Cros-Aarteil S."/>
            <person name="Calhoun S."/>
            <person name="Haridas S."/>
            <person name="Kuo A."/>
            <person name="Pangilinan J."/>
            <person name="Riley R."/>
            <person name="Labutti K."/>
            <person name="Andreopoulos B."/>
            <person name="Lipzen A."/>
            <person name="Chen C."/>
            <person name="Yanf M."/>
            <person name="Daum C."/>
            <person name="Ng V."/>
            <person name="Clum A."/>
            <person name="Steindorff A."/>
            <person name="Ohm R."/>
            <person name="Martin F."/>
            <person name="Silar P."/>
            <person name="Natvig D."/>
            <person name="Lalanne C."/>
            <person name="Gautier V."/>
            <person name="Ament-Velasquez S.L."/>
            <person name="Kruys A."/>
            <person name="Hutchinson M.I."/>
            <person name="Powell A.J."/>
            <person name="Barry K."/>
            <person name="Miller A.N."/>
            <person name="Grigoriev I.V."/>
            <person name="Debuchy R."/>
            <person name="Gladieux P."/>
            <person name="Thoren M.H."/>
            <person name="Johannesson H."/>
        </authorList>
    </citation>
    <scope>NUCLEOTIDE SEQUENCE</scope>
    <source>
        <strain evidence="1">PSN324</strain>
    </source>
</reference>
<name>A0AAV9H7K5_9PEZI</name>
<dbReference type="PANTHER" id="PTHR42085:SF2">
    <property type="entry name" value="F-BOX DOMAIN-CONTAINING PROTEIN"/>
    <property type="match status" value="1"/>
</dbReference>
<evidence type="ECO:0000313" key="2">
    <source>
        <dbReference type="Proteomes" id="UP001321749"/>
    </source>
</evidence>
<sequence>MELGRESRLFALPRKVRDDIYRRVLVIKHPLGLFTDGDSQRIELFAPERPPVRWLALLYTSRQLHAEASATLYGSHNFLLVETARSQADLLDSLLRLIGPVNAGHLSHMSISFPAVESPDGQAVELRLREDDLRGLELLQKKCRGLKTLELYVQSQNSRGLKSTSDGAKSSQGVRKVLSRVEAELKAIPSLSRVFVRLYNGSLATEVTELLQSFGWDVSPGR</sequence>
<dbReference type="Proteomes" id="UP001321749">
    <property type="component" value="Unassembled WGS sequence"/>
</dbReference>
<dbReference type="PANTHER" id="PTHR42085">
    <property type="entry name" value="F-BOX DOMAIN-CONTAINING PROTEIN"/>
    <property type="match status" value="1"/>
</dbReference>
<keyword evidence="2" id="KW-1185">Reference proteome</keyword>
<gene>
    <name evidence="1" type="ORF">QBC42DRAFT_322609</name>
</gene>
<dbReference type="EMBL" id="MU865205">
    <property type="protein sequence ID" value="KAK4456505.1"/>
    <property type="molecule type" value="Genomic_DNA"/>
</dbReference>
<protein>
    <submittedName>
        <fullName evidence="1">Uncharacterized protein</fullName>
    </submittedName>
</protein>
<dbReference type="InterPro" id="IPR038883">
    <property type="entry name" value="AN11006-like"/>
</dbReference>
<comment type="caution">
    <text evidence="1">The sequence shown here is derived from an EMBL/GenBank/DDBJ whole genome shotgun (WGS) entry which is preliminary data.</text>
</comment>